<accession>A0A9W6W4G9</accession>
<proteinExistence type="predicted"/>
<protein>
    <submittedName>
        <fullName evidence="2">Uncharacterized protein</fullName>
    </submittedName>
</protein>
<evidence type="ECO:0000313" key="2">
    <source>
        <dbReference type="EMBL" id="GLY88986.1"/>
    </source>
</evidence>
<evidence type="ECO:0000256" key="1">
    <source>
        <dbReference type="SAM" id="MobiDB-lite"/>
    </source>
</evidence>
<feature type="region of interest" description="Disordered" evidence="1">
    <location>
        <begin position="1"/>
        <end position="21"/>
    </location>
</feature>
<organism evidence="2 3">
    <name type="scientific">Actinoallomurus iriomotensis</name>
    <dbReference type="NCBI Taxonomy" id="478107"/>
    <lineage>
        <taxon>Bacteria</taxon>
        <taxon>Bacillati</taxon>
        <taxon>Actinomycetota</taxon>
        <taxon>Actinomycetes</taxon>
        <taxon>Streptosporangiales</taxon>
        <taxon>Thermomonosporaceae</taxon>
        <taxon>Actinoallomurus</taxon>
    </lineage>
</organism>
<name>A0A9W6W4G9_9ACTN</name>
<evidence type="ECO:0000313" key="3">
    <source>
        <dbReference type="Proteomes" id="UP001165074"/>
    </source>
</evidence>
<dbReference type="EMBL" id="BSTK01000012">
    <property type="protein sequence ID" value="GLY88986.1"/>
    <property type="molecule type" value="Genomic_DNA"/>
</dbReference>
<sequence>MPCPGHCLRGPQTDGADRRAYEGRLHTTVTGQRRTGQTTDGTCKADLLYPAGPRRMILYHSWNLLSEEGIAALGVFNERVERRS</sequence>
<comment type="caution">
    <text evidence="2">The sequence shown here is derived from an EMBL/GenBank/DDBJ whole genome shotgun (WGS) entry which is preliminary data.</text>
</comment>
<dbReference type="Proteomes" id="UP001165074">
    <property type="component" value="Unassembled WGS sequence"/>
</dbReference>
<keyword evidence="3" id="KW-1185">Reference proteome</keyword>
<gene>
    <name evidence="2" type="ORF">Airi02_069150</name>
</gene>
<reference evidence="2" key="1">
    <citation type="submission" date="2023-03" db="EMBL/GenBank/DDBJ databases">
        <title>Actinoallomurus iriomotensis NBRC 103684.</title>
        <authorList>
            <person name="Ichikawa N."/>
            <person name="Sato H."/>
            <person name="Tonouchi N."/>
        </authorList>
    </citation>
    <scope>NUCLEOTIDE SEQUENCE</scope>
    <source>
        <strain evidence="2">NBRC 103684</strain>
    </source>
</reference>
<dbReference type="AlphaFoldDB" id="A0A9W6W4G9"/>